<dbReference type="InterPro" id="IPR020057">
    <property type="entry name" value="Ribosomal_bL25_b-dom"/>
</dbReference>
<keyword evidence="3 5" id="KW-0689">Ribosomal protein</keyword>
<dbReference type="InterPro" id="IPR020930">
    <property type="entry name" value="Ribosomal_uL5_bac-type"/>
</dbReference>
<dbReference type="NCBIfam" id="NF004612">
    <property type="entry name" value="PRK05943.1"/>
    <property type="match status" value="1"/>
</dbReference>
<dbReference type="GO" id="GO:0022625">
    <property type="term" value="C:cytosolic large ribosomal subunit"/>
    <property type="evidence" value="ECO:0007669"/>
    <property type="project" value="TreeGrafter"/>
</dbReference>
<keyword evidence="1 5" id="KW-0699">rRNA-binding</keyword>
<keyword evidence="2 5" id="KW-0694">RNA-binding</keyword>
<proteinExistence type="inferred from homology"/>
<dbReference type="GO" id="GO:0008097">
    <property type="term" value="F:5S rRNA binding"/>
    <property type="evidence" value="ECO:0007669"/>
    <property type="project" value="InterPro"/>
</dbReference>
<name>A0A7C9P9A7_9PROT</name>
<keyword evidence="4 5" id="KW-0687">Ribonucleoprotein</keyword>
<dbReference type="InterPro" id="IPR001021">
    <property type="entry name" value="Ribosomal_bL25_long"/>
</dbReference>
<feature type="domain" description="Large ribosomal subunit protein bL25 L25" evidence="7">
    <location>
        <begin position="7"/>
        <end position="92"/>
    </location>
</feature>
<feature type="region of interest" description="Disordered" evidence="6">
    <location>
        <begin position="192"/>
        <end position="211"/>
    </location>
</feature>
<dbReference type="CDD" id="cd00495">
    <property type="entry name" value="Ribosomal_L25_TL5_CTC"/>
    <property type="match status" value="1"/>
</dbReference>
<gene>
    <name evidence="5" type="primary">rplY</name>
    <name evidence="5" type="synonym">ctc</name>
    <name evidence="9" type="ORF">GZ085_13090</name>
</gene>
<evidence type="ECO:0000256" key="6">
    <source>
        <dbReference type="SAM" id="MobiDB-lite"/>
    </source>
</evidence>
<dbReference type="HAMAP" id="MF_01336">
    <property type="entry name" value="Ribosomal_bL25"/>
    <property type="match status" value="1"/>
</dbReference>
<dbReference type="NCBIfam" id="TIGR00731">
    <property type="entry name" value="bL25_bact_ctc"/>
    <property type="match status" value="1"/>
</dbReference>
<dbReference type="Proteomes" id="UP000483432">
    <property type="component" value="Unassembled WGS sequence"/>
</dbReference>
<evidence type="ECO:0000256" key="3">
    <source>
        <dbReference type="ARBA" id="ARBA00022980"/>
    </source>
</evidence>
<evidence type="ECO:0000313" key="9">
    <source>
        <dbReference type="EMBL" id="NDP49294.1"/>
    </source>
</evidence>
<organism evidence="9 10">
    <name type="scientific">Sulfuriferula multivorans</name>
    <dbReference type="NCBI Taxonomy" id="1559896"/>
    <lineage>
        <taxon>Bacteria</taxon>
        <taxon>Pseudomonadati</taxon>
        <taxon>Pseudomonadota</taxon>
        <taxon>Betaproteobacteria</taxon>
        <taxon>Nitrosomonadales</taxon>
        <taxon>Sulfuricellaceae</taxon>
        <taxon>Sulfuriferula</taxon>
    </lineage>
</organism>
<dbReference type="Pfam" id="PF01386">
    <property type="entry name" value="Ribosomal_L25p"/>
    <property type="match status" value="1"/>
</dbReference>
<dbReference type="AlphaFoldDB" id="A0A7C9P9A7"/>
<dbReference type="InterPro" id="IPR020055">
    <property type="entry name" value="Ribosomal_bL25_short"/>
</dbReference>
<dbReference type="Pfam" id="PF14693">
    <property type="entry name" value="Ribosomal_TL5_C"/>
    <property type="match status" value="1"/>
</dbReference>
<sequence>MEIEVIAAKRDLQGTGASRRLRHAGKVPGIVYGGEAGPVQIELDHNALYHALRKEAFHASVLTLNVDGAKESVLLRDSQWHPYKQQVLHIDFQRVVKGQMIHVKVPLHFVNAETSPGVKTGGGQPHHIITEMDIECLPRDLPAFIEVDMGKLEVGGAVHANELVLPKGVGLVAHIKHEDPAVASVSAPKVAVAEEPAEAAAEPAAPAEPKE</sequence>
<evidence type="ECO:0000259" key="7">
    <source>
        <dbReference type="Pfam" id="PF01386"/>
    </source>
</evidence>
<dbReference type="PANTHER" id="PTHR33284:SF1">
    <property type="entry name" value="RIBOSOMAL PROTEIN L25_GLN-TRNA SYNTHETASE, ANTI-CODON-BINDING DOMAIN-CONTAINING PROTEIN"/>
    <property type="match status" value="1"/>
</dbReference>
<evidence type="ECO:0000256" key="5">
    <source>
        <dbReference type="HAMAP-Rule" id="MF_01334"/>
    </source>
</evidence>
<dbReference type="NCBIfam" id="NF004130">
    <property type="entry name" value="PRK05618.1-5"/>
    <property type="match status" value="1"/>
</dbReference>
<dbReference type="InterPro" id="IPR029751">
    <property type="entry name" value="Ribosomal_L25_dom"/>
</dbReference>
<dbReference type="SUPFAM" id="SSF50715">
    <property type="entry name" value="Ribosomal protein L25-like"/>
    <property type="match status" value="1"/>
</dbReference>
<comment type="similarity">
    <text evidence="5">Belongs to the bacterial ribosomal protein bL25 family. CTC subfamily.</text>
</comment>
<dbReference type="PANTHER" id="PTHR33284">
    <property type="entry name" value="RIBOSOMAL PROTEIN L25/GLN-TRNA SYNTHETASE, ANTI-CODON-BINDING DOMAIN-CONTAINING PROTEIN"/>
    <property type="match status" value="1"/>
</dbReference>
<evidence type="ECO:0000313" key="10">
    <source>
        <dbReference type="Proteomes" id="UP000483432"/>
    </source>
</evidence>
<protein>
    <recommendedName>
        <fullName evidence="5">Large ribosomal subunit protein bL25</fullName>
    </recommendedName>
    <alternativeName>
        <fullName evidence="5">General stress protein CTC</fullName>
    </alternativeName>
</protein>
<dbReference type="GO" id="GO:0003735">
    <property type="term" value="F:structural constituent of ribosome"/>
    <property type="evidence" value="ECO:0007669"/>
    <property type="project" value="InterPro"/>
</dbReference>
<evidence type="ECO:0000256" key="4">
    <source>
        <dbReference type="ARBA" id="ARBA00023274"/>
    </source>
</evidence>
<evidence type="ECO:0000256" key="1">
    <source>
        <dbReference type="ARBA" id="ARBA00022730"/>
    </source>
</evidence>
<dbReference type="GO" id="GO:0006412">
    <property type="term" value="P:translation"/>
    <property type="evidence" value="ECO:0007669"/>
    <property type="project" value="UniProtKB-UniRule"/>
</dbReference>
<reference evidence="9 10" key="1">
    <citation type="submission" date="2019-09" db="EMBL/GenBank/DDBJ databases">
        <title>H2 Metabolism Revealed by Metagenomic Analysis in Subglacial Sediment of East Antarctica.</title>
        <authorList>
            <person name="Yang Z."/>
            <person name="Zhang Y."/>
            <person name="Lv Y."/>
            <person name="Yan W."/>
            <person name="Xiao X."/>
            <person name="Sun B."/>
            <person name="Ma H."/>
        </authorList>
    </citation>
    <scope>NUCLEOTIDE SEQUENCE [LARGE SCALE GENOMIC DNA]</scope>
    <source>
        <strain evidence="9">Bin2_2</strain>
    </source>
</reference>
<dbReference type="HAMAP" id="MF_01334">
    <property type="entry name" value="Ribosomal_bL25_CTC"/>
    <property type="match status" value="1"/>
</dbReference>
<dbReference type="EMBL" id="JAAFGW010000243">
    <property type="protein sequence ID" value="NDP49294.1"/>
    <property type="molecule type" value="Genomic_DNA"/>
</dbReference>
<dbReference type="InterPro" id="IPR037121">
    <property type="entry name" value="Ribosomal_bL25_C"/>
</dbReference>
<comment type="subunit">
    <text evidence="5">Part of the 50S ribosomal subunit; part of the 5S rRNA/L5/L18/L25 subcomplex. Contacts the 5S rRNA. Binds to the 5S rRNA independently of L5 and L18.</text>
</comment>
<accession>A0A7C9P9A7</accession>
<comment type="caution">
    <text evidence="9">The sequence shown here is derived from an EMBL/GenBank/DDBJ whole genome shotgun (WGS) entry which is preliminary data.</text>
</comment>
<dbReference type="Gene3D" id="2.40.240.10">
    <property type="entry name" value="Ribosomal Protein L25, Chain P"/>
    <property type="match status" value="1"/>
</dbReference>
<evidence type="ECO:0000259" key="8">
    <source>
        <dbReference type="Pfam" id="PF14693"/>
    </source>
</evidence>
<feature type="domain" description="Large ribosomal subunit protein bL25 beta" evidence="8">
    <location>
        <begin position="101"/>
        <end position="189"/>
    </location>
</feature>
<comment type="function">
    <text evidence="5">This is one of the proteins that binds to the 5S RNA in the ribosome where it forms part of the central protuberance.</text>
</comment>
<dbReference type="InterPro" id="IPR011035">
    <property type="entry name" value="Ribosomal_bL25/Gln-tRNA_synth"/>
</dbReference>
<dbReference type="Gene3D" id="2.170.120.20">
    <property type="entry name" value="Ribosomal protein L25, beta domain"/>
    <property type="match status" value="1"/>
</dbReference>
<dbReference type="InterPro" id="IPR020056">
    <property type="entry name" value="Rbsml_bL25/Gln-tRNA_synth_N"/>
</dbReference>
<evidence type="ECO:0000256" key="2">
    <source>
        <dbReference type="ARBA" id="ARBA00022884"/>
    </source>
</evidence>
<dbReference type="NCBIfam" id="NF004128">
    <property type="entry name" value="PRK05618.1-2"/>
    <property type="match status" value="1"/>
</dbReference>